<feature type="compositionally biased region" description="Low complexity" evidence="1">
    <location>
        <begin position="175"/>
        <end position="190"/>
    </location>
</feature>
<feature type="compositionally biased region" description="Low complexity" evidence="1">
    <location>
        <begin position="22"/>
        <end position="38"/>
    </location>
</feature>
<feature type="region of interest" description="Disordered" evidence="1">
    <location>
        <begin position="1"/>
        <end position="43"/>
    </location>
</feature>
<evidence type="ECO:0000256" key="1">
    <source>
        <dbReference type="SAM" id="MobiDB-lite"/>
    </source>
</evidence>
<keyword evidence="3" id="KW-1185">Reference proteome</keyword>
<protein>
    <submittedName>
        <fullName evidence="2">Uncharacterized protein</fullName>
    </submittedName>
</protein>
<feature type="compositionally biased region" description="Basic and acidic residues" evidence="1">
    <location>
        <begin position="222"/>
        <end position="237"/>
    </location>
</feature>
<dbReference type="Proteomes" id="UP000192247">
    <property type="component" value="Unassembled WGS sequence"/>
</dbReference>
<dbReference type="EMBL" id="MNPL01010746">
    <property type="protein sequence ID" value="OQR72958.1"/>
    <property type="molecule type" value="Genomic_DNA"/>
</dbReference>
<gene>
    <name evidence="2" type="ORF">BIW11_01213</name>
</gene>
<dbReference type="OrthoDB" id="10660599at2759"/>
<organism evidence="2 3">
    <name type="scientific">Tropilaelaps mercedesae</name>
    <dbReference type="NCBI Taxonomy" id="418985"/>
    <lineage>
        <taxon>Eukaryota</taxon>
        <taxon>Metazoa</taxon>
        <taxon>Ecdysozoa</taxon>
        <taxon>Arthropoda</taxon>
        <taxon>Chelicerata</taxon>
        <taxon>Arachnida</taxon>
        <taxon>Acari</taxon>
        <taxon>Parasitiformes</taxon>
        <taxon>Mesostigmata</taxon>
        <taxon>Gamasina</taxon>
        <taxon>Dermanyssoidea</taxon>
        <taxon>Laelapidae</taxon>
        <taxon>Tropilaelaps</taxon>
    </lineage>
</organism>
<comment type="caution">
    <text evidence="2">The sequence shown here is derived from an EMBL/GenBank/DDBJ whole genome shotgun (WGS) entry which is preliminary data.</text>
</comment>
<feature type="region of interest" description="Disordered" evidence="1">
    <location>
        <begin position="175"/>
        <end position="249"/>
    </location>
</feature>
<reference evidence="2 3" key="1">
    <citation type="journal article" date="2017" name="Gigascience">
        <title>Draft genome of the honey bee ectoparasitic mite, Tropilaelaps mercedesae, is shaped by the parasitic life history.</title>
        <authorList>
            <person name="Dong X."/>
            <person name="Armstrong S.D."/>
            <person name="Xia D."/>
            <person name="Makepeace B.L."/>
            <person name="Darby A.C."/>
            <person name="Kadowaki T."/>
        </authorList>
    </citation>
    <scope>NUCLEOTIDE SEQUENCE [LARGE SCALE GENOMIC DNA]</scope>
    <source>
        <strain evidence="2">Wuxi-XJTLU</strain>
    </source>
</reference>
<accession>A0A1V9XHV1</accession>
<evidence type="ECO:0000313" key="3">
    <source>
        <dbReference type="Proteomes" id="UP000192247"/>
    </source>
</evidence>
<evidence type="ECO:0000313" key="2">
    <source>
        <dbReference type="EMBL" id="OQR72958.1"/>
    </source>
</evidence>
<feature type="region of interest" description="Disordered" evidence="1">
    <location>
        <begin position="404"/>
        <end position="439"/>
    </location>
</feature>
<sequence length="453" mass="46360">MAEISEVHPGTRAPQATSPQPNANATTTSHTAETTRSAFGVRDISTVATNSTSTGSASATSTTSVTVPSLQQLLAVLAGGADPAVTVAQVTARLAPGGTTLSTRVARLRPILPKPALHAHKTDPLNLKSVCLQLAPGSVSGGTLAATGSSLPTPSGNSPTDGIAARISALNYPTPSTLSSCSSPTQSQLSDFDIPSPLSISDRSTPLDFSPAVDIASTRSDNVPRELTPKNSSERTRTQSTNHNNNSHKHLLGDRASGFMPIGFSVNAASQSSASSTLSSVPDQFLATRASPEFIAETPITLNTNHTPGPIDSNRTAAQPGHGHVNLDELRYAPIGEVLSTRTSPPGASANSSVTLRGGLHTPPPSECAVEAQTLGQPQMLSSRSHSLHSLNFQPSAGHIEAPPGFESLLCTTPGPAEHSNAGGCPGHGSPATPPSDGSNILQNAIFLSQLNI</sequence>
<dbReference type="InParanoid" id="A0A1V9XHV1"/>
<proteinExistence type="predicted"/>
<name>A0A1V9XHV1_9ACAR</name>
<dbReference type="AlphaFoldDB" id="A0A1V9XHV1"/>